<dbReference type="PANTHER" id="PTHR37298:SF1">
    <property type="entry name" value="UPF0111 PROTEIN YKAA"/>
    <property type="match status" value="1"/>
</dbReference>
<evidence type="ECO:0000256" key="1">
    <source>
        <dbReference type="ARBA" id="ARBA00008591"/>
    </source>
</evidence>
<reference evidence="2 3" key="1">
    <citation type="submission" date="2015-09" db="EMBL/GenBank/DDBJ databases">
        <authorList>
            <consortium name="Pathogen Informatics"/>
        </authorList>
    </citation>
    <scope>NUCLEOTIDE SEQUENCE [LARGE SCALE GENOMIC DNA]</scope>
    <source>
        <strain evidence="2 3">2789STDY5608850</strain>
    </source>
</reference>
<gene>
    <name evidence="2" type="ORF">ERS852407_03736</name>
</gene>
<accession>A0A174HCD6</accession>
<dbReference type="InterPro" id="IPR018445">
    <property type="entry name" value="Put_Phosphate_transp_reg"/>
</dbReference>
<dbReference type="PANTHER" id="PTHR37298">
    <property type="entry name" value="UPF0111 PROTEIN YKAA"/>
    <property type="match status" value="1"/>
</dbReference>
<protein>
    <submittedName>
        <fullName evidence="2">Phosphate transport regulator</fullName>
    </submittedName>
</protein>
<dbReference type="Pfam" id="PF01865">
    <property type="entry name" value="PhoU_div"/>
    <property type="match status" value="1"/>
</dbReference>
<evidence type="ECO:0000313" key="2">
    <source>
        <dbReference type="EMBL" id="CUO72553.1"/>
    </source>
</evidence>
<proteinExistence type="inferred from homology"/>
<evidence type="ECO:0000313" key="3">
    <source>
        <dbReference type="Proteomes" id="UP000095651"/>
    </source>
</evidence>
<dbReference type="InterPro" id="IPR038078">
    <property type="entry name" value="PhoU-like_sf"/>
</dbReference>
<dbReference type="InterPro" id="IPR052912">
    <property type="entry name" value="UPF0111_domain"/>
</dbReference>
<dbReference type="Gene3D" id="1.20.58.220">
    <property type="entry name" value="Phosphate transport system protein phou homolog 2, domain 2"/>
    <property type="match status" value="1"/>
</dbReference>
<dbReference type="RefSeq" id="WP_055657452.1">
    <property type="nucleotide sequence ID" value="NZ_CABIXC010000010.1"/>
</dbReference>
<organism evidence="2 3">
    <name type="scientific">Hungatella hathewayi</name>
    <dbReference type="NCBI Taxonomy" id="154046"/>
    <lineage>
        <taxon>Bacteria</taxon>
        <taxon>Bacillati</taxon>
        <taxon>Bacillota</taxon>
        <taxon>Clostridia</taxon>
        <taxon>Lachnospirales</taxon>
        <taxon>Lachnospiraceae</taxon>
        <taxon>Hungatella</taxon>
    </lineage>
</organism>
<sequence>MTGKRDHLYFELLQEGVRYAVEAAAQLQNDLEHFDASVLNQQIDTMHELEHQADLTKHQAMEKLIREFITPLEREDILGLTSAIDDVTDSIEDVLLRLYMFNIHELRPDALEFSRIVAQCCAALQDLMDEFPHFRKSKTIREKIIEINHLEEIGDRLYTEAMHRLHTERPDVVEILSWTTIYDRFEKCCDMCEHVADSVELVILKNS</sequence>
<comment type="similarity">
    <text evidence="1">Belongs to the UPF0111 family.</text>
</comment>
<dbReference type="EMBL" id="CYZE01000010">
    <property type="protein sequence ID" value="CUO72553.1"/>
    <property type="molecule type" value="Genomic_DNA"/>
</dbReference>
<dbReference type="AlphaFoldDB" id="A0A174HCD6"/>
<name>A0A174HCD6_9FIRM</name>
<dbReference type="Proteomes" id="UP000095651">
    <property type="component" value="Unassembled WGS sequence"/>
</dbReference>